<reference evidence="1" key="1">
    <citation type="submission" date="2015-09" db="EMBL/GenBank/DDBJ databases">
        <title>Draft Genome Sequences of Two Novel Amoeba-resistant Intranuclear Bacteria, Candidatus Berkiella cookevillensis and Candidatus Berkiella aquae.</title>
        <authorList>
            <person name="Mehari Y.T."/>
            <person name="Arivett B.A."/>
            <person name="Farone A.L."/>
            <person name="Gunderson J.H."/>
            <person name="Farone M.B."/>
        </authorList>
    </citation>
    <scope>NUCLEOTIDE SEQUENCE [LARGE SCALE GENOMIC DNA]</scope>
    <source>
        <strain evidence="1">CC99</strain>
    </source>
</reference>
<dbReference type="Proteomes" id="UP000051494">
    <property type="component" value="Unassembled WGS sequence"/>
</dbReference>
<gene>
    <name evidence="1" type="ORF">CC99x_00078</name>
    <name evidence="2" type="ORF">CC99x_006525</name>
</gene>
<keyword evidence="3" id="KW-1185">Reference proteome</keyword>
<evidence type="ECO:0000313" key="2">
    <source>
        <dbReference type="EMBL" id="MCS5708562.1"/>
    </source>
</evidence>
<reference evidence="2" key="2">
    <citation type="journal article" date="2016" name="Genome Announc.">
        <title>Draft Genome Sequences of Two Novel Amoeba-Resistant Intranuclear Bacteria, 'Candidatus Berkiella cookevillensis' and 'Candidatus Berkiella aquae'.</title>
        <authorList>
            <person name="Mehari Y.T."/>
            <person name="Arivett B.A."/>
            <person name="Farone A.L."/>
            <person name="Gunderson J.H."/>
            <person name="Farone M.B."/>
        </authorList>
    </citation>
    <scope>NUCLEOTIDE SEQUENCE</scope>
    <source>
        <strain evidence="2">CC99</strain>
    </source>
</reference>
<evidence type="ECO:0008006" key="4">
    <source>
        <dbReference type="Google" id="ProtNLM"/>
    </source>
</evidence>
<name>A0A0Q9YTE6_9GAMM</name>
<organism evidence="1">
    <name type="scientific">Candidatus Berkiella cookevillensis</name>
    <dbReference type="NCBI Taxonomy" id="437022"/>
    <lineage>
        <taxon>Bacteria</taxon>
        <taxon>Pseudomonadati</taxon>
        <taxon>Pseudomonadota</taxon>
        <taxon>Gammaproteobacteria</taxon>
        <taxon>Candidatus Berkiellales</taxon>
        <taxon>Candidatus Berkiellaceae</taxon>
        <taxon>Candidatus Berkiella</taxon>
    </lineage>
</organism>
<dbReference type="EMBL" id="LKHV02000001">
    <property type="protein sequence ID" value="MCS5708562.1"/>
    <property type="molecule type" value="Genomic_DNA"/>
</dbReference>
<evidence type="ECO:0000313" key="3">
    <source>
        <dbReference type="Proteomes" id="UP000051494"/>
    </source>
</evidence>
<dbReference type="AlphaFoldDB" id="A0A0Q9YTE6"/>
<comment type="caution">
    <text evidence="1">The sequence shown here is derived from an EMBL/GenBank/DDBJ whole genome shotgun (WGS) entry which is preliminary data.</text>
</comment>
<sequence length="146" mass="16650">MPRFFKKLLYVLVAFAILGAGIALISSQMPVLPMAAKGFFHSIENKSYETAYFMMATEFKKTATVEQFQSELERSGLSTARNWQAGANELSHEAKKGYIKGFVNIEKDGKKQRIPIELRFIYEKHSLLDQGWRIITIDTSGEDDDY</sequence>
<protein>
    <recommendedName>
        <fullName evidence="4">DUF4878 domain-containing protein</fullName>
    </recommendedName>
</protein>
<reference evidence="2" key="3">
    <citation type="submission" date="2021-06" db="EMBL/GenBank/DDBJ databases">
        <title>Genomic Description and Analysis of Intracellular Bacteria, Candidatus Berkiella cookevillensis and Candidatus Berkiella aquae.</title>
        <authorList>
            <person name="Kidane D.T."/>
            <person name="Mehari Y.T."/>
            <person name="Rice F.C."/>
            <person name="Arivett B.A."/>
            <person name="Farone A.L."/>
            <person name="Berk S.G."/>
            <person name="Farone M.B."/>
        </authorList>
    </citation>
    <scope>NUCLEOTIDE SEQUENCE</scope>
    <source>
        <strain evidence="2">CC99</strain>
    </source>
</reference>
<accession>A0A0Q9YTE6</accession>
<dbReference type="RefSeq" id="WP_057622503.1">
    <property type="nucleotide sequence ID" value="NZ_LKHV02000001.1"/>
</dbReference>
<evidence type="ECO:0000313" key="1">
    <source>
        <dbReference type="EMBL" id="KRG19857.1"/>
    </source>
</evidence>
<proteinExistence type="predicted"/>
<dbReference type="EMBL" id="LKHV01000001">
    <property type="protein sequence ID" value="KRG19857.1"/>
    <property type="molecule type" value="Genomic_DNA"/>
</dbReference>